<dbReference type="InterPro" id="IPR013766">
    <property type="entry name" value="Thioredoxin_domain"/>
</dbReference>
<dbReference type="Proteomes" id="UP000676336">
    <property type="component" value="Unassembled WGS sequence"/>
</dbReference>
<evidence type="ECO:0000259" key="2">
    <source>
        <dbReference type="PROSITE" id="PS51352"/>
    </source>
</evidence>
<name>A0A8S3KAT7_9BILA</name>
<organism evidence="3 4">
    <name type="scientific">Rotaria magnacalcarata</name>
    <dbReference type="NCBI Taxonomy" id="392030"/>
    <lineage>
        <taxon>Eukaryota</taxon>
        <taxon>Metazoa</taxon>
        <taxon>Spiralia</taxon>
        <taxon>Gnathifera</taxon>
        <taxon>Rotifera</taxon>
        <taxon>Eurotatoria</taxon>
        <taxon>Bdelloidea</taxon>
        <taxon>Philodinida</taxon>
        <taxon>Philodinidae</taxon>
        <taxon>Rotaria</taxon>
    </lineage>
</organism>
<dbReference type="GO" id="GO:0006457">
    <property type="term" value="P:protein folding"/>
    <property type="evidence" value="ECO:0007669"/>
    <property type="project" value="TreeGrafter"/>
</dbReference>
<dbReference type="InterPro" id="IPR017937">
    <property type="entry name" value="Thioredoxin_CS"/>
</dbReference>
<sequence length="86" mass="9546">KKFADPSWTPPPSDVAVLTSENFSEFISNQELALVEFYAPWCGHCKRLEPKFEKAATLLKKDTNIRLAKIDATTHADLASSHNVTG</sequence>
<dbReference type="Pfam" id="PF00085">
    <property type="entry name" value="Thioredoxin"/>
    <property type="match status" value="1"/>
</dbReference>
<dbReference type="Gene3D" id="3.40.30.10">
    <property type="entry name" value="Glutaredoxin"/>
    <property type="match status" value="1"/>
</dbReference>
<dbReference type="PROSITE" id="PS51352">
    <property type="entry name" value="THIOREDOXIN_2"/>
    <property type="match status" value="1"/>
</dbReference>
<feature type="non-terminal residue" evidence="3">
    <location>
        <position position="1"/>
    </location>
</feature>
<dbReference type="GO" id="GO:0003756">
    <property type="term" value="F:protein disulfide isomerase activity"/>
    <property type="evidence" value="ECO:0007669"/>
    <property type="project" value="TreeGrafter"/>
</dbReference>
<dbReference type="GO" id="GO:0005783">
    <property type="term" value="C:endoplasmic reticulum"/>
    <property type="evidence" value="ECO:0007669"/>
    <property type="project" value="TreeGrafter"/>
</dbReference>
<evidence type="ECO:0000313" key="3">
    <source>
        <dbReference type="EMBL" id="CAF5229737.1"/>
    </source>
</evidence>
<dbReference type="InterPro" id="IPR051063">
    <property type="entry name" value="PDI"/>
</dbReference>
<evidence type="ECO:0000313" key="4">
    <source>
        <dbReference type="Proteomes" id="UP000676336"/>
    </source>
</evidence>
<dbReference type="AlphaFoldDB" id="A0A8S3KAT7"/>
<dbReference type="PROSITE" id="PS00194">
    <property type="entry name" value="THIOREDOXIN_1"/>
    <property type="match status" value="1"/>
</dbReference>
<dbReference type="EMBL" id="CAJOBI010372163">
    <property type="protein sequence ID" value="CAF5229737.1"/>
    <property type="molecule type" value="Genomic_DNA"/>
</dbReference>
<comment type="similarity">
    <text evidence="1">Belongs to the protein disulfide isomerase family.</text>
</comment>
<dbReference type="PANTHER" id="PTHR45672">
    <property type="entry name" value="PROTEIN DISULFIDE-ISOMERASE C17H9.14C-RELATED"/>
    <property type="match status" value="1"/>
</dbReference>
<feature type="domain" description="Thioredoxin" evidence="2">
    <location>
        <begin position="4"/>
        <end position="86"/>
    </location>
</feature>
<dbReference type="PANTHER" id="PTHR45672:SF2">
    <property type="entry name" value="PROTEIN DISULFIDE-ISOMERASE A5"/>
    <property type="match status" value="1"/>
</dbReference>
<dbReference type="InterPro" id="IPR036249">
    <property type="entry name" value="Thioredoxin-like_sf"/>
</dbReference>
<dbReference type="SUPFAM" id="SSF52833">
    <property type="entry name" value="Thioredoxin-like"/>
    <property type="match status" value="1"/>
</dbReference>
<reference evidence="3" key="1">
    <citation type="submission" date="2021-02" db="EMBL/GenBank/DDBJ databases">
        <authorList>
            <person name="Nowell W R."/>
        </authorList>
    </citation>
    <scope>NUCLEOTIDE SEQUENCE</scope>
</reference>
<accession>A0A8S3KAT7</accession>
<dbReference type="CDD" id="cd02961">
    <property type="entry name" value="PDI_a_family"/>
    <property type="match status" value="1"/>
</dbReference>
<protein>
    <recommendedName>
        <fullName evidence="2">Thioredoxin domain-containing protein</fullName>
    </recommendedName>
</protein>
<evidence type="ECO:0000256" key="1">
    <source>
        <dbReference type="ARBA" id="ARBA00006347"/>
    </source>
</evidence>
<comment type="caution">
    <text evidence="3">The sequence shown here is derived from an EMBL/GenBank/DDBJ whole genome shotgun (WGS) entry which is preliminary data.</text>
</comment>
<gene>
    <name evidence="3" type="ORF">SMN809_LOCUS86657</name>
</gene>
<proteinExistence type="inferred from homology"/>